<gene>
    <name evidence="3" type="ORF">CBYS24578_00006998</name>
</gene>
<accession>A0A9N9UJL2</accession>
<reference evidence="3 4" key="2">
    <citation type="submission" date="2021-10" db="EMBL/GenBank/DDBJ databases">
        <authorList>
            <person name="Piombo E."/>
        </authorList>
    </citation>
    <scope>NUCLEOTIDE SEQUENCE [LARGE SCALE GENOMIC DNA]</scope>
</reference>
<dbReference type="EMBL" id="CABFNO020001476">
    <property type="protein sequence ID" value="CAG9990743.1"/>
    <property type="molecule type" value="Genomic_DNA"/>
</dbReference>
<evidence type="ECO:0000313" key="4">
    <source>
        <dbReference type="Proteomes" id="UP000754883"/>
    </source>
</evidence>
<keyword evidence="4" id="KW-1185">Reference proteome</keyword>
<protein>
    <submittedName>
        <fullName evidence="3">Uncharacterized protein</fullName>
    </submittedName>
</protein>
<evidence type="ECO:0000313" key="3">
    <source>
        <dbReference type="EMBL" id="CAG9990743.1"/>
    </source>
</evidence>
<feature type="signal peptide" evidence="2">
    <location>
        <begin position="1"/>
        <end position="20"/>
    </location>
</feature>
<dbReference type="OrthoDB" id="3942074at2759"/>
<comment type="caution">
    <text evidence="3">The sequence shown here is derived from an EMBL/GenBank/DDBJ whole genome shotgun (WGS) entry which is preliminary data.</text>
</comment>
<feature type="compositionally biased region" description="Low complexity" evidence="1">
    <location>
        <begin position="105"/>
        <end position="166"/>
    </location>
</feature>
<feature type="compositionally biased region" description="Polar residues" evidence="1">
    <location>
        <begin position="167"/>
        <end position="180"/>
    </location>
</feature>
<name>A0A9N9UJL2_9HYPO</name>
<dbReference type="AlphaFoldDB" id="A0A9N9UJL2"/>
<feature type="region of interest" description="Disordered" evidence="1">
    <location>
        <begin position="105"/>
        <end position="180"/>
    </location>
</feature>
<evidence type="ECO:0000256" key="2">
    <source>
        <dbReference type="SAM" id="SignalP"/>
    </source>
</evidence>
<evidence type="ECO:0000256" key="1">
    <source>
        <dbReference type="SAM" id="MobiDB-lite"/>
    </source>
</evidence>
<reference evidence="4" key="1">
    <citation type="submission" date="2019-06" db="EMBL/GenBank/DDBJ databases">
        <authorList>
            <person name="Broberg M."/>
        </authorList>
    </citation>
    <scope>NUCLEOTIDE SEQUENCE [LARGE SCALE GENOMIC DNA]</scope>
</reference>
<organism evidence="3 4">
    <name type="scientific">Clonostachys byssicola</name>
    <dbReference type="NCBI Taxonomy" id="160290"/>
    <lineage>
        <taxon>Eukaryota</taxon>
        <taxon>Fungi</taxon>
        <taxon>Dikarya</taxon>
        <taxon>Ascomycota</taxon>
        <taxon>Pezizomycotina</taxon>
        <taxon>Sordariomycetes</taxon>
        <taxon>Hypocreomycetidae</taxon>
        <taxon>Hypocreales</taxon>
        <taxon>Bionectriaceae</taxon>
        <taxon>Clonostachys</taxon>
    </lineage>
</organism>
<proteinExistence type="predicted"/>
<dbReference type="Proteomes" id="UP000754883">
    <property type="component" value="Unassembled WGS sequence"/>
</dbReference>
<keyword evidence="2" id="KW-0732">Signal</keyword>
<sequence length="208" mass="20590">MRTSILSALPLLMLAKLAAAGCETHTYGTCEDNIVHLYDPNTGEICDPLDCGGGRAPVKYNVPGCAAYTGTETRKTEPSYMPCFSKTAGVGKAASTLATVSSAQTTTAASETTTASSIASSTSVESTSTQPTSTVAESSSTSASTSASSSAATTPLTTPAPVPSTTNAGPSNGTISATSTFVPPNAGNNMRGSVAGVLAVAFAAAAFI</sequence>
<feature type="chain" id="PRO_5040444698" evidence="2">
    <location>
        <begin position="21"/>
        <end position="208"/>
    </location>
</feature>